<dbReference type="Proteomes" id="UP000390335">
    <property type="component" value="Unassembled WGS sequence"/>
</dbReference>
<accession>A0ABQ0Z3Q9</accession>
<reference evidence="1 2" key="1">
    <citation type="journal article" date="2020" name="Genome Biol. Evol.">
        <title>Rhizobium dioscoreae sp. nov., a plant growth-promoting bacterium isolated from yam (Dioscorea species).</title>
        <authorList>
            <person name="Ouyabe M."/>
            <person name="Tanaka N."/>
            <person name="Shiwa Y."/>
            <person name="Fujita N."/>
            <person name="Kikuno H."/>
            <person name="Babil P."/>
            <person name="Shiwachi H."/>
        </authorList>
    </citation>
    <scope>NUCLEOTIDE SEQUENCE [LARGE SCALE GENOMIC DNA]</scope>
    <source>
        <strain evidence="1 2">S-93</strain>
    </source>
</reference>
<gene>
    <name evidence="1" type="ORF">RsS93_26000</name>
</gene>
<proteinExistence type="predicted"/>
<name>A0ABQ0Z3Q9_9HYPH</name>
<comment type="caution">
    <text evidence="1">The sequence shown here is derived from an EMBL/GenBank/DDBJ whole genome shotgun (WGS) entry which is preliminary data.</text>
</comment>
<evidence type="ECO:0000313" key="1">
    <source>
        <dbReference type="EMBL" id="GES49986.1"/>
    </source>
</evidence>
<sequence>MSVTVPARLAADVIVNMKPPTIGQMKGIFHSIYGGRPTDHPAEIFLLLDEDMQRAVVRPGRCVGRILA</sequence>
<keyword evidence="2" id="KW-1185">Reference proteome</keyword>
<dbReference type="RefSeq" id="WP_152093506.1">
    <property type="nucleotide sequence ID" value="NZ_BLAJ01000003.1"/>
</dbReference>
<protein>
    <submittedName>
        <fullName evidence="1">Uncharacterized protein</fullName>
    </submittedName>
</protein>
<dbReference type="EMBL" id="BLAJ01000003">
    <property type="protein sequence ID" value="GES49986.1"/>
    <property type="molecule type" value="Genomic_DNA"/>
</dbReference>
<organism evidence="1 2">
    <name type="scientific">Rhizobium dioscoreae</name>
    <dbReference type="NCBI Taxonomy" id="2653122"/>
    <lineage>
        <taxon>Bacteria</taxon>
        <taxon>Pseudomonadati</taxon>
        <taxon>Pseudomonadota</taxon>
        <taxon>Alphaproteobacteria</taxon>
        <taxon>Hyphomicrobiales</taxon>
        <taxon>Rhizobiaceae</taxon>
        <taxon>Rhizobium/Agrobacterium group</taxon>
        <taxon>Rhizobium</taxon>
    </lineage>
</organism>
<evidence type="ECO:0000313" key="2">
    <source>
        <dbReference type="Proteomes" id="UP000390335"/>
    </source>
</evidence>